<evidence type="ECO:0000256" key="2">
    <source>
        <dbReference type="SAM" id="MobiDB-lite"/>
    </source>
</evidence>
<dbReference type="Gene3D" id="3.40.1050.10">
    <property type="entry name" value="Carbonic anhydrase"/>
    <property type="match status" value="1"/>
</dbReference>
<proteinExistence type="inferred from homology"/>
<comment type="caution">
    <text evidence="4">The sequence shown here is derived from an EMBL/GenBank/DDBJ whole genome shotgun (WGS) entry which is preliminary data.</text>
</comment>
<organism evidence="4 5">
    <name type="scientific">Durusdinium trenchii</name>
    <dbReference type="NCBI Taxonomy" id="1381693"/>
    <lineage>
        <taxon>Eukaryota</taxon>
        <taxon>Sar</taxon>
        <taxon>Alveolata</taxon>
        <taxon>Dinophyceae</taxon>
        <taxon>Suessiales</taxon>
        <taxon>Symbiodiniaceae</taxon>
        <taxon>Durusdinium</taxon>
    </lineage>
</organism>
<comment type="similarity">
    <text evidence="1">Belongs to the beta-class carbonic anhydrase family.</text>
</comment>
<feature type="region of interest" description="Disordered" evidence="2">
    <location>
        <begin position="637"/>
        <end position="675"/>
    </location>
</feature>
<dbReference type="SUPFAM" id="SSF53056">
    <property type="entry name" value="beta-carbonic anhydrase, cab"/>
    <property type="match status" value="1"/>
</dbReference>
<reference evidence="4 5" key="1">
    <citation type="submission" date="2024-02" db="EMBL/GenBank/DDBJ databases">
        <authorList>
            <person name="Chen Y."/>
            <person name="Shah S."/>
            <person name="Dougan E. K."/>
            <person name="Thang M."/>
            <person name="Chan C."/>
        </authorList>
    </citation>
    <scope>NUCLEOTIDE SEQUENCE [LARGE SCALE GENOMIC DNA]</scope>
</reference>
<accession>A0ABP0H4S7</accession>
<keyword evidence="3" id="KW-1133">Transmembrane helix</keyword>
<evidence type="ECO:0008006" key="6">
    <source>
        <dbReference type="Google" id="ProtNLM"/>
    </source>
</evidence>
<dbReference type="Proteomes" id="UP001642484">
    <property type="component" value="Unassembled WGS sequence"/>
</dbReference>
<dbReference type="InterPro" id="IPR001765">
    <property type="entry name" value="Carbonic_anhydrase"/>
</dbReference>
<feature type="compositionally biased region" description="Basic and acidic residues" evidence="2">
    <location>
        <begin position="89"/>
        <end position="106"/>
    </location>
</feature>
<keyword evidence="3" id="KW-0472">Membrane</keyword>
<feature type="transmembrane region" description="Helical" evidence="3">
    <location>
        <begin position="132"/>
        <end position="151"/>
    </location>
</feature>
<feature type="region of interest" description="Disordered" evidence="2">
    <location>
        <begin position="80"/>
        <end position="106"/>
    </location>
</feature>
<dbReference type="EMBL" id="CAXAMN010000001">
    <property type="protein sequence ID" value="CAK8985229.1"/>
    <property type="molecule type" value="Genomic_DNA"/>
</dbReference>
<evidence type="ECO:0000256" key="1">
    <source>
        <dbReference type="ARBA" id="ARBA00006217"/>
    </source>
</evidence>
<evidence type="ECO:0000256" key="3">
    <source>
        <dbReference type="SAM" id="Phobius"/>
    </source>
</evidence>
<feature type="region of interest" description="Disordered" evidence="2">
    <location>
        <begin position="366"/>
        <end position="393"/>
    </location>
</feature>
<keyword evidence="5" id="KW-1185">Reference proteome</keyword>
<keyword evidence="3" id="KW-0812">Transmembrane</keyword>
<dbReference type="SMART" id="SM00947">
    <property type="entry name" value="Pro_CA"/>
    <property type="match status" value="1"/>
</dbReference>
<name>A0ABP0H4S7_9DINO</name>
<evidence type="ECO:0000313" key="4">
    <source>
        <dbReference type="EMBL" id="CAK8985229.1"/>
    </source>
</evidence>
<dbReference type="Pfam" id="PF00484">
    <property type="entry name" value="Pro_CA"/>
    <property type="match status" value="1"/>
</dbReference>
<dbReference type="InterPro" id="IPR036874">
    <property type="entry name" value="Carbonic_anhydrase_sf"/>
</dbReference>
<gene>
    <name evidence="4" type="ORF">CCMP2556_LOCUS28</name>
</gene>
<sequence>MQRCAVPIGAVLACGDMGAPVDVIFDVEPGEIFAGNTCTHSAGSIMGSFEFSVEKFNVPLILILGHTPCAALAGAVEVPRQSGETTESNGERDMLSSKAHRDDEDRPSPVLLESLVAAAAQAEQQLGEGLCFILACIWSLIAGFILGALVFSVSCRRAVLSLLRVVAGSPAFLAWLEISSGLLDIARAAQHPGVLAAPDSPARVGRVLPRHGSAKMAAAAVGAALTEESVRQAVEAAAAARALSSRFLVLAEELADGVNLICGFLVCVRAGGFMVVFPPDEVINQCLDNLSLEHGYPTPLLHAGQVAVETTRGRRVGEAVVQLADLSWDYVQHFVSLGRITAAQRTKILSFSLEATEEWGRLQMLAGTPPPRVGTAERRRQQSLQNLPVPQDHTLLDLEREATEQEPTMPDPVDVLGQNGDPVHRLLAFQMQQNQALLQKLVGQKVSDPVLDILSSGGADSASGSSSTGVQGCLAREAFLQSVAKLPAVANATRMNALRELGMDPQKEDGSLIRKYMERRMVLADHRLLTYFTAMIAESWAIGFETGNVETLEVLSRMLYFVEQCAIDGGRPQMGWLLTGWQEPPFHLLTSSKRMPCLQPYARLCHPAWVSANIAYLKDMDYLESRLSTLGLQKTNKVKTGDADQVPTTQPKNKPKKPKGQGKGSNAEGTAAASV</sequence>
<evidence type="ECO:0000313" key="5">
    <source>
        <dbReference type="Proteomes" id="UP001642484"/>
    </source>
</evidence>
<protein>
    <recommendedName>
        <fullName evidence="6">Carbonic anhydrase</fullName>
    </recommendedName>
</protein>